<evidence type="ECO:0000256" key="2">
    <source>
        <dbReference type="ARBA" id="ARBA00004442"/>
    </source>
</evidence>
<keyword evidence="8" id="KW-0653">Protein transport</keyword>
<name>A0AAJ5X4D9_9SPHN</name>
<dbReference type="InterPro" id="IPR008635">
    <property type="entry name" value="Coiled_stalk_dom"/>
</dbReference>
<keyword evidence="9" id="KW-0472">Membrane</keyword>
<dbReference type="SUPFAM" id="SSF101967">
    <property type="entry name" value="Adhesin YadA, collagen-binding domain"/>
    <property type="match status" value="3"/>
</dbReference>
<dbReference type="SUPFAM" id="SSF54523">
    <property type="entry name" value="Pili subunits"/>
    <property type="match status" value="1"/>
</dbReference>
<dbReference type="GO" id="GO:0009279">
    <property type="term" value="C:cell outer membrane"/>
    <property type="evidence" value="ECO:0007669"/>
    <property type="project" value="UniProtKB-SubCell"/>
</dbReference>
<dbReference type="Gene3D" id="3.30.1300.30">
    <property type="entry name" value="GSPII I/J protein-like"/>
    <property type="match status" value="1"/>
</dbReference>
<keyword evidence="4" id="KW-0813">Transport</keyword>
<evidence type="ECO:0000313" key="14">
    <source>
        <dbReference type="EMBL" id="WEK46228.1"/>
    </source>
</evidence>
<dbReference type="Pfam" id="PF03895">
    <property type="entry name" value="YadA_anchor"/>
    <property type="match status" value="1"/>
</dbReference>
<evidence type="ECO:0000313" key="15">
    <source>
        <dbReference type="Proteomes" id="UP001218362"/>
    </source>
</evidence>
<feature type="domain" description="Trimeric autotransporter adhesin YadA-like C-terminal membrane anchor" evidence="12">
    <location>
        <begin position="672"/>
        <end position="732"/>
    </location>
</feature>
<evidence type="ECO:0000256" key="4">
    <source>
        <dbReference type="ARBA" id="ARBA00022448"/>
    </source>
</evidence>
<sequence length="732" mass="72515">MAFTHLNKVRLAALTSVTLAGATFTPPIATAASAQALEPVVSVCSGITLPRSAVTEIIGAVNEPIVGQVENTANSLTDVRVLLDPLLNIPDVDIDLDSILADAAEGDPITLQVLDTDGNLVTAADSCNLTADAITLDDEAGIAIGGNQITGLGADGQTASAGEIDAIAFGNGANTADGAGGAIAIGTNASATAANSVALGAGSLADRGAVAGYTAPFLEGEFDSVGSVSVGSADGLRQITNVAPGTAATDAATVGQVQGAFDAVGVLADSAVLYDNDAQTSVTLAGAGGTTVTNVADGTLGATSSDAVNGSQLFETNQALAALDDNAVQYDDETKAAITLGGADGTTIGNLADGELSATSTEAVNGSQLFATNQQVATNTSDIADLQDGIAGSAADIAELQDSAVFYDDDTHDTVTLDGEAGTTIDNLADGTLAADSAQAVNGSQLYETNQAVAANTDDITDIQTDIGDIDARVTTNTTNITTLQQQVANVPVRYVQDGDGTTPSATPTNTVALIAQGGGAATLTNVAAGDLAAGSTDAVNGSQLYATNVQVTQNTADIVTINNNLAGSTVVAVQYSNPGTPTRSNGGTITNDVTLIGANANAPVALHNVADGVAPTDAANMGQLQSGLDRTLTAANDYTDQRIDNLDFDLGRSRRDAFSGTAAAMALTSIPQTIEPGKSMIGGGIGHYRGQTAFAIGASTTFSDGAAVAKAGATMDTHGKGGFAAGAGFAF</sequence>
<feature type="domain" description="Trimeric autotransporter adhesin YadA-like stalk" evidence="13">
    <location>
        <begin position="524"/>
        <end position="565"/>
    </location>
</feature>
<evidence type="ECO:0000256" key="3">
    <source>
        <dbReference type="ARBA" id="ARBA00005848"/>
    </source>
</evidence>
<dbReference type="Gene3D" id="1.20.5.170">
    <property type="match status" value="4"/>
</dbReference>
<keyword evidence="10" id="KW-0998">Cell outer membrane</keyword>
<evidence type="ECO:0000256" key="1">
    <source>
        <dbReference type="ARBA" id="ARBA00004241"/>
    </source>
</evidence>
<evidence type="ECO:0000256" key="11">
    <source>
        <dbReference type="SAM" id="SignalP"/>
    </source>
</evidence>
<evidence type="ECO:0000256" key="8">
    <source>
        <dbReference type="ARBA" id="ARBA00022927"/>
    </source>
</evidence>
<dbReference type="Gene3D" id="2.150.10.10">
    <property type="entry name" value="Serralysin-like metalloprotease, C-terminal"/>
    <property type="match status" value="1"/>
</dbReference>
<evidence type="ECO:0000256" key="9">
    <source>
        <dbReference type="ARBA" id="ARBA00023136"/>
    </source>
</evidence>
<keyword evidence="5" id="KW-1134">Transmembrane beta strand</keyword>
<evidence type="ECO:0000256" key="10">
    <source>
        <dbReference type="ARBA" id="ARBA00023237"/>
    </source>
</evidence>
<keyword evidence="7 11" id="KW-0732">Signal</keyword>
<keyword evidence="6" id="KW-0812">Transmembrane</keyword>
<dbReference type="GO" id="GO:0009986">
    <property type="term" value="C:cell surface"/>
    <property type="evidence" value="ECO:0007669"/>
    <property type="project" value="UniProtKB-SubCell"/>
</dbReference>
<feature type="domain" description="Trimeric autotransporter adhesin YadA-like stalk" evidence="13">
    <location>
        <begin position="425"/>
        <end position="465"/>
    </location>
</feature>
<comment type="subcellular location">
    <subcellularLocation>
        <location evidence="2">Cell outer membrane</location>
    </subcellularLocation>
    <subcellularLocation>
        <location evidence="1">Cell surface</location>
    </subcellularLocation>
</comment>
<evidence type="ECO:0000256" key="5">
    <source>
        <dbReference type="ARBA" id="ARBA00022452"/>
    </source>
</evidence>
<dbReference type="InterPro" id="IPR005594">
    <property type="entry name" value="YadA_C"/>
</dbReference>
<dbReference type="InterPro" id="IPR011049">
    <property type="entry name" value="Serralysin-like_metalloprot_C"/>
</dbReference>
<organism evidence="14 15">
    <name type="scientific">Candidatus Andeanibacterium colombiense</name>
    <dbReference type="NCBI Taxonomy" id="3121345"/>
    <lineage>
        <taxon>Bacteria</taxon>
        <taxon>Pseudomonadati</taxon>
        <taxon>Pseudomonadota</taxon>
        <taxon>Alphaproteobacteria</taxon>
        <taxon>Sphingomonadales</taxon>
        <taxon>Sphingomonadaceae</taxon>
        <taxon>Candidatus Andeanibacterium</taxon>
    </lineage>
</organism>
<dbReference type="EMBL" id="CP119316">
    <property type="protein sequence ID" value="WEK46228.1"/>
    <property type="molecule type" value="Genomic_DNA"/>
</dbReference>
<feature type="chain" id="PRO_5042545217" evidence="11">
    <location>
        <begin position="32"/>
        <end position="732"/>
    </location>
</feature>
<dbReference type="InterPro" id="IPR045584">
    <property type="entry name" value="Pilin-like"/>
</dbReference>
<dbReference type="GO" id="GO:0015031">
    <property type="term" value="P:protein transport"/>
    <property type="evidence" value="ECO:0007669"/>
    <property type="project" value="UniProtKB-KW"/>
</dbReference>
<protein>
    <submittedName>
        <fullName evidence="14">YadA-like family protein</fullName>
    </submittedName>
</protein>
<feature type="domain" description="Trimeric autotransporter adhesin YadA-like stalk" evidence="13">
    <location>
        <begin position="348"/>
        <end position="389"/>
    </location>
</feature>
<feature type="domain" description="Trimeric autotransporter adhesin YadA-like stalk" evidence="13">
    <location>
        <begin position="292"/>
        <end position="329"/>
    </location>
</feature>
<feature type="domain" description="Trimeric autotransporter adhesin YadA-like stalk" evidence="13">
    <location>
        <begin position="608"/>
        <end position="644"/>
    </location>
</feature>
<dbReference type="AlphaFoldDB" id="A0AAJ5X4D9"/>
<feature type="domain" description="Trimeric autotransporter adhesin YadA-like stalk" evidence="13">
    <location>
        <begin position="238"/>
        <end position="266"/>
    </location>
</feature>
<evidence type="ECO:0000259" key="12">
    <source>
        <dbReference type="Pfam" id="PF03895"/>
    </source>
</evidence>
<dbReference type="Proteomes" id="UP001218362">
    <property type="component" value="Chromosome"/>
</dbReference>
<reference evidence="14" key="1">
    <citation type="submission" date="2023-03" db="EMBL/GenBank/DDBJ databases">
        <title>Andean soil-derived lignocellulolytic bacterial consortium as a source of novel taxa and putative plastic-active enzymes.</title>
        <authorList>
            <person name="Diaz-Garcia L."/>
            <person name="Chuvochina M."/>
            <person name="Feuerriegel G."/>
            <person name="Bunk B."/>
            <person name="Sproer C."/>
            <person name="Streit W.R."/>
            <person name="Rodriguez L.M."/>
            <person name="Overmann J."/>
            <person name="Jimenez D.J."/>
        </authorList>
    </citation>
    <scope>NUCLEOTIDE SEQUENCE</scope>
    <source>
        <strain evidence="14">MAG 26</strain>
    </source>
</reference>
<evidence type="ECO:0000259" key="13">
    <source>
        <dbReference type="Pfam" id="PF05662"/>
    </source>
</evidence>
<dbReference type="Pfam" id="PF05662">
    <property type="entry name" value="YadA_stalk"/>
    <property type="match status" value="6"/>
</dbReference>
<dbReference type="KEGG" id="acob:P0Y56_14610"/>
<gene>
    <name evidence="14" type="ORF">P0Y56_14610</name>
</gene>
<evidence type="ECO:0000256" key="6">
    <source>
        <dbReference type="ARBA" id="ARBA00022692"/>
    </source>
</evidence>
<feature type="signal peptide" evidence="11">
    <location>
        <begin position="1"/>
        <end position="31"/>
    </location>
</feature>
<evidence type="ECO:0000256" key="7">
    <source>
        <dbReference type="ARBA" id="ARBA00022729"/>
    </source>
</evidence>
<comment type="similarity">
    <text evidence="3">Belongs to the autotransporter-2 (AT-2) (TC 1.B.40) family.</text>
</comment>
<accession>A0AAJ5X4D9</accession>
<proteinExistence type="inferred from homology"/>